<dbReference type="EMBL" id="CP000930">
    <property type="protein sequence ID" value="ABZ85063.1"/>
    <property type="molecule type" value="Genomic_DNA"/>
</dbReference>
<organism evidence="1 2">
    <name type="scientific">Heliobacterium modesticaldum (strain ATCC 51547 / Ice1)</name>
    <dbReference type="NCBI Taxonomy" id="498761"/>
    <lineage>
        <taxon>Bacteria</taxon>
        <taxon>Bacillati</taxon>
        <taxon>Bacillota</taxon>
        <taxon>Clostridia</taxon>
        <taxon>Eubacteriales</taxon>
        <taxon>Heliobacteriaceae</taxon>
        <taxon>Heliomicrobium</taxon>
    </lineage>
</organism>
<evidence type="ECO:0008006" key="3">
    <source>
        <dbReference type="Google" id="ProtNLM"/>
    </source>
</evidence>
<accession>B0TAV2</accession>
<proteinExistence type="predicted"/>
<dbReference type="STRING" id="498761.HM1_2515"/>
<name>B0TAV2_HELMI</name>
<dbReference type="AlphaFoldDB" id="B0TAV2"/>
<dbReference type="RefSeq" id="WP_012283559.1">
    <property type="nucleotide sequence ID" value="NC_010337.2"/>
</dbReference>
<evidence type="ECO:0000313" key="2">
    <source>
        <dbReference type="Proteomes" id="UP000008550"/>
    </source>
</evidence>
<dbReference type="eggNOG" id="COG0327">
    <property type="taxonomic scope" value="Bacteria"/>
</dbReference>
<evidence type="ECO:0000313" key="1">
    <source>
        <dbReference type="EMBL" id="ABZ85063.1"/>
    </source>
</evidence>
<dbReference type="Proteomes" id="UP000008550">
    <property type="component" value="Chromosome"/>
</dbReference>
<dbReference type="HOGENOM" id="CLU_075763_0_0_9"/>
<protein>
    <recommendedName>
        <fullName evidence="3">NGG1p interacting factor NIF3</fullName>
    </recommendedName>
</protein>
<keyword evidence="2" id="KW-1185">Reference proteome</keyword>
<sequence length="330" mass="36155">MKGTTAVRLGELYQWLLQEGIAADPRSREEVEALLAARKKAVTGSMDKATRLADDGQWDNPYGDTRILYGEADREVRRVLAGIDIDGAELLLADRWRERGKPIDLVIAHHPAGRALVQLHQVMKVQEDLLAAAGIPINVAEAIMADRIEEVRRSLLPSNHQKVVDLARLLDIPFLCVHSPADNKVQRYLSEYLTADRIGPEKTRTVRDIVDALLDLPEFQLAAGHGVTPQVIAGKNDDRAGKIYIKMNGGTSGPEQSIEALVKAGVGTMVCMHLPESQRKKAAEAKLRVVIAGHMACDSLGMNLLLDGLERQGVEVLSCAGLLRYQRDSA</sequence>
<reference evidence="1 2" key="1">
    <citation type="journal article" date="2008" name="J. Bacteriol.">
        <title>The genome of Heliobacterium modesticaldum, a phototrophic representative of the Firmicutes containing the simplest photosynthetic apparatus.</title>
        <authorList>
            <person name="Sattley W.M."/>
            <person name="Madigan M.T."/>
            <person name="Swingley W.D."/>
            <person name="Cheung P.C."/>
            <person name="Clocksin K.M."/>
            <person name="Conrad A.L."/>
            <person name="Dejesa L.C."/>
            <person name="Honchak B.M."/>
            <person name="Jung D.O."/>
            <person name="Karbach L.E."/>
            <person name="Kurdoglu A."/>
            <person name="Lahiri S."/>
            <person name="Mastrian S.D."/>
            <person name="Page L.E."/>
            <person name="Taylor H.L."/>
            <person name="Wang Z.T."/>
            <person name="Raymond J."/>
            <person name="Chen M."/>
            <person name="Blankenship R.E."/>
            <person name="Touchman J.W."/>
        </authorList>
    </citation>
    <scope>NUCLEOTIDE SEQUENCE [LARGE SCALE GENOMIC DNA]</scope>
    <source>
        <strain evidence="2">ATCC 51547 / Ice1</strain>
    </source>
</reference>
<gene>
    <name evidence="1" type="ORF">HM1_2515</name>
</gene>
<dbReference type="KEGG" id="hmo:HM1_2515"/>